<dbReference type="Gene3D" id="3.40.50.1980">
    <property type="entry name" value="Nitrogenase molybdenum iron protein domain"/>
    <property type="match status" value="2"/>
</dbReference>
<name>A0A3E4PKI5_9FIRM</name>
<dbReference type="SUPFAM" id="SSF53807">
    <property type="entry name" value="Helical backbone' metal receptor"/>
    <property type="match status" value="1"/>
</dbReference>
<evidence type="ECO:0000256" key="2">
    <source>
        <dbReference type="SAM" id="MobiDB-lite"/>
    </source>
</evidence>
<proteinExistence type="inferred from homology"/>
<dbReference type="PROSITE" id="PS50983">
    <property type="entry name" value="FE_B12_PBP"/>
    <property type="match status" value="1"/>
</dbReference>
<evidence type="ECO:0000313" key="6">
    <source>
        <dbReference type="Proteomes" id="UP000261324"/>
    </source>
</evidence>
<comment type="similarity">
    <text evidence="1">Belongs to the bacterial solute-binding protein 8 family.</text>
</comment>
<organism evidence="5 6">
    <name type="scientific">Dorea formicigenerans</name>
    <dbReference type="NCBI Taxonomy" id="39486"/>
    <lineage>
        <taxon>Bacteria</taxon>
        <taxon>Bacillati</taxon>
        <taxon>Bacillota</taxon>
        <taxon>Clostridia</taxon>
        <taxon>Lachnospirales</taxon>
        <taxon>Lachnospiraceae</taxon>
        <taxon>Dorea</taxon>
    </lineage>
</organism>
<feature type="chain" id="PRO_5017677121" evidence="3">
    <location>
        <begin position="23"/>
        <end position="371"/>
    </location>
</feature>
<feature type="signal peptide" evidence="3">
    <location>
        <begin position="1"/>
        <end position="22"/>
    </location>
</feature>
<evidence type="ECO:0000256" key="3">
    <source>
        <dbReference type="SAM" id="SignalP"/>
    </source>
</evidence>
<dbReference type="AlphaFoldDB" id="A0A3E4PKI5"/>
<gene>
    <name evidence="5" type="ORF">DXC93_12390</name>
</gene>
<protein>
    <submittedName>
        <fullName evidence="5">ABC transporter substrate-binding protein</fullName>
    </submittedName>
</protein>
<dbReference type="EMBL" id="QSRA01000018">
    <property type="protein sequence ID" value="RGK80582.1"/>
    <property type="molecule type" value="Genomic_DNA"/>
</dbReference>
<dbReference type="InterPro" id="IPR050902">
    <property type="entry name" value="ABC_Transporter_SBP"/>
</dbReference>
<feature type="compositionally biased region" description="Basic and acidic residues" evidence="2">
    <location>
        <begin position="36"/>
        <end position="50"/>
    </location>
</feature>
<evidence type="ECO:0000313" key="5">
    <source>
        <dbReference type="EMBL" id="RGK80582.1"/>
    </source>
</evidence>
<accession>A0A3E4PKI5</accession>
<dbReference type="Gene3D" id="1.20.58.2180">
    <property type="match status" value="1"/>
</dbReference>
<feature type="region of interest" description="Disordered" evidence="2">
    <location>
        <begin position="26"/>
        <end position="50"/>
    </location>
</feature>
<dbReference type="PANTHER" id="PTHR30535">
    <property type="entry name" value="VITAMIN B12-BINDING PROTEIN"/>
    <property type="match status" value="1"/>
</dbReference>
<dbReference type="PROSITE" id="PS51257">
    <property type="entry name" value="PROKAR_LIPOPROTEIN"/>
    <property type="match status" value="1"/>
</dbReference>
<dbReference type="Pfam" id="PF01497">
    <property type="entry name" value="Peripla_BP_2"/>
    <property type="match status" value="1"/>
</dbReference>
<dbReference type="RefSeq" id="WP_117660488.1">
    <property type="nucleotide sequence ID" value="NZ_QSRA01000018.1"/>
</dbReference>
<evidence type="ECO:0000256" key="1">
    <source>
        <dbReference type="ARBA" id="ARBA00008814"/>
    </source>
</evidence>
<evidence type="ECO:0000259" key="4">
    <source>
        <dbReference type="PROSITE" id="PS50983"/>
    </source>
</evidence>
<sequence length="371" mass="40784">MKKNMKKLYSLLLVLALTVSMAAGCGKTEKSTTNSDTKKEEEVKKEEEKVPETTYPLTIKDQIGNEVTIKEQPKRIVSGYYISSSTCLALGLKDKLVAVEEKIDQRPIYKYAAADIMDSVGNVGSAKAFDLEACLAAEPDLVILPKKAQDYAKTLTDMDIPTIVVSPESHDELVEMIKLIGEVTNSNDKATAMTDKYDEILDKINGMTKKLSDDKKPVVYMCGTNSYLTTAPKDMYQASLIATAGGKNAGDVLDGDSWVDVSYEQILDMNPDYIIIPTNNMANGQPDYTAEDVMADANLAEVTAVKNGDVYNMPAGYEAWDSPVPSGVLGMLWMTATLHPDLYSMDEFADDAADFYKTFYNFDIDKSSITK</sequence>
<feature type="domain" description="Fe/B12 periplasmic-binding" evidence="4">
    <location>
        <begin position="75"/>
        <end position="342"/>
    </location>
</feature>
<dbReference type="PANTHER" id="PTHR30535:SF34">
    <property type="entry name" value="MOLYBDATE-BINDING PROTEIN MOLA"/>
    <property type="match status" value="1"/>
</dbReference>
<keyword evidence="3" id="KW-0732">Signal</keyword>
<comment type="caution">
    <text evidence="5">The sequence shown here is derived from an EMBL/GenBank/DDBJ whole genome shotgun (WGS) entry which is preliminary data.</text>
</comment>
<dbReference type="InterPro" id="IPR002491">
    <property type="entry name" value="ABC_transptr_periplasmic_BD"/>
</dbReference>
<reference evidence="5 6" key="1">
    <citation type="submission" date="2018-08" db="EMBL/GenBank/DDBJ databases">
        <title>A genome reference for cultivated species of the human gut microbiota.</title>
        <authorList>
            <person name="Zou Y."/>
            <person name="Xue W."/>
            <person name="Luo G."/>
        </authorList>
    </citation>
    <scope>NUCLEOTIDE SEQUENCE [LARGE SCALE GENOMIC DNA]</scope>
    <source>
        <strain evidence="5 6">TF09-3</strain>
    </source>
</reference>
<dbReference type="Proteomes" id="UP000261324">
    <property type="component" value="Unassembled WGS sequence"/>
</dbReference>